<organism evidence="6 7">
    <name type="scientific">Cnephaeus nilssonii</name>
    <name type="common">Northern bat</name>
    <name type="synonym">Eptesicus nilssonii</name>
    <dbReference type="NCBI Taxonomy" id="3371016"/>
    <lineage>
        <taxon>Eukaryota</taxon>
        <taxon>Metazoa</taxon>
        <taxon>Chordata</taxon>
        <taxon>Craniata</taxon>
        <taxon>Vertebrata</taxon>
        <taxon>Euteleostomi</taxon>
        <taxon>Mammalia</taxon>
        <taxon>Eutheria</taxon>
        <taxon>Laurasiatheria</taxon>
        <taxon>Chiroptera</taxon>
        <taxon>Yangochiroptera</taxon>
        <taxon>Vespertilionidae</taxon>
        <taxon>Cnephaeus</taxon>
    </lineage>
</organism>
<keyword evidence="7" id="KW-1185">Reference proteome</keyword>
<keyword evidence="3" id="KW-0418">Kinase</keyword>
<dbReference type="PROSITE" id="PS00627">
    <property type="entry name" value="GHMP_KINASES_ATP"/>
    <property type="match status" value="1"/>
</dbReference>
<dbReference type="GO" id="GO:0045944">
    <property type="term" value="P:positive regulation of transcription by RNA polymerase II"/>
    <property type="evidence" value="ECO:0007669"/>
    <property type="project" value="InterPro"/>
</dbReference>
<dbReference type="GO" id="GO:0000976">
    <property type="term" value="F:transcription cis-regulatory region binding"/>
    <property type="evidence" value="ECO:0007669"/>
    <property type="project" value="InterPro"/>
</dbReference>
<dbReference type="Proteomes" id="UP001177744">
    <property type="component" value="Unassembled WGS sequence"/>
</dbReference>
<keyword evidence="1" id="KW-0808">Transferase</keyword>
<dbReference type="SUPFAM" id="SSF54211">
    <property type="entry name" value="Ribosomal protein S5 domain 2-like"/>
    <property type="match status" value="1"/>
</dbReference>
<dbReference type="GO" id="GO:0005524">
    <property type="term" value="F:ATP binding"/>
    <property type="evidence" value="ECO:0007669"/>
    <property type="project" value="UniProtKB-KW"/>
</dbReference>
<dbReference type="GO" id="GO:0005634">
    <property type="term" value="C:nucleus"/>
    <property type="evidence" value="ECO:0007669"/>
    <property type="project" value="TreeGrafter"/>
</dbReference>
<dbReference type="InterPro" id="IPR006203">
    <property type="entry name" value="GHMP_knse_ATP-bd_CS"/>
</dbReference>
<dbReference type="EMBL" id="JAULJE010000009">
    <property type="protein sequence ID" value="KAK1339040.1"/>
    <property type="molecule type" value="Genomic_DNA"/>
</dbReference>
<dbReference type="InterPro" id="IPR020568">
    <property type="entry name" value="Ribosomal_Su5_D2-typ_SF"/>
</dbReference>
<dbReference type="GO" id="GO:0016301">
    <property type="term" value="F:kinase activity"/>
    <property type="evidence" value="ECO:0007669"/>
    <property type="project" value="UniProtKB-KW"/>
</dbReference>
<dbReference type="Pfam" id="PF24757">
    <property type="entry name" value="C2H2_ASCIZ"/>
    <property type="match status" value="2"/>
</dbReference>
<comment type="caution">
    <text evidence="6">The sequence shown here is derived from an EMBL/GenBank/DDBJ whole genome shotgun (WGS) entry which is preliminary data.</text>
</comment>
<accession>A0AA40HX78</accession>
<evidence type="ECO:0000256" key="1">
    <source>
        <dbReference type="ARBA" id="ARBA00022679"/>
    </source>
</evidence>
<dbReference type="PANTHER" id="PTHR46664">
    <property type="entry name" value="ATM INTERACTOR"/>
    <property type="match status" value="1"/>
</dbReference>
<dbReference type="InterPro" id="IPR006204">
    <property type="entry name" value="GHMP_kinase_N_dom"/>
</dbReference>
<feature type="domain" description="C2H2-type" evidence="5">
    <location>
        <begin position="387"/>
        <end position="410"/>
    </location>
</feature>
<gene>
    <name evidence="6" type="ORF">QTO34_019713</name>
</gene>
<dbReference type="PANTHER" id="PTHR46664:SF1">
    <property type="entry name" value="ATM INTERACTOR"/>
    <property type="match status" value="1"/>
</dbReference>
<evidence type="ECO:0000313" key="7">
    <source>
        <dbReference type="Proteomes" id="UP001177744"/>
    </source>
</evidence>
<dbReference type="InterPro" id="IPR014721">
    <property type="entry name" value="Ribsml_uS5_D2-typ_fold_subgr"/>
</dbReference>
<dbReference type="GO" id="GO:0000981">
    <property type="term" value="F:DNA-binding transcription factor activity, RNA polymerase II-specific"/>
    <property type="evidence" value="ECO:0007669"/>
    <property type="project" value="TreeGrafter"/>
</dbReference>
<evidence type="ECO:0000256" key="4">
    <source>
        <dbReference type="ARBA" id="ARBA00022840"/>
    </source>
</evidence>
<protein>
    <recommendedName>
        <fullName evidence="5">C2H2-type domain-containing protein</fullName>
    </recommendedName>
</protein>
<sequence length="540" mass="59096">MPRFGGSGSPGLASADAVQGFDASPGHRFFPLGGNRILEIFIRRRCWACKEDHAALSTLTPIRDEARGSGLGVAGVADWASRTLSLRRQRRHELNVCAMAVLRHRRGLWGSELTSRRRPSKVGELGACPLRHQAFQKPSPRRRLLKGLVHQRTGTQLPRDRKQKRAAAPLLELRGSESKPDQGVELGCINVIELLHTLFDLVLVGLDVHNEHKCIVSSVFFMADGSQGEFDDGIAVKLVSPGCALPRIFRLPSEPQCLWLSEECGAIEQVFAIAAELRDFSTGTNNIQIDKTKPLWHNYFLCGFKGIQEHFGLSDLTGMNCLVDGTIPPSSGLSSSSALVCCAGLVTLTVLGMNLSKHLVLLPAASRGTDPVGGKEAVWALQTDTLCTVRSCSKIVSSSPTLNMHLVKSHPLQDGISHTQGAKEPHVARELQFADHGPRGPDRPFSQIALVKWHFIKMHGEKKHKCSKCSNSYALNGNWSHAEDGGSFSARVALPVPNCATVAHLRTGRRSLQNTGSTWKEEKMENCLHKQKLSNKTMTH</sequence>
<evidence type="ECO:0000256" key="2">
    <source>
        <dbReference type="ARBA" id="ARBA00022741"/>
    </source>
</evidence>
<evidence type="ECO:0000313" key="6">
    <source>
        <dbReference type="EMBL" id="KAK1339040.1"/>
    </source>
</evidence>
<keyword evidence="4" id="KW-0067">ATP-binding</keyword>
<dbReference type="InterPro" id="IPR013087">
    <property type="entry name" value="Znf_C2H2_type"/>
</dbReference>
<dbReference type="Gene3D" id="3.30.230.10">
    <property type="match status" value="1"/>
</dbReference>
<dbReference type="InterPro" id="IPR055303">
    <property type="entry name" value="ATMIN"/>
</dbReference>
<reference evidence="6" key="1">
    <citation type="submission" date="2023-06" db="EMBL/GenBank/DDBJ databases">
        <title>Reference genome for the Northern bat (Eptesicus nilssonii), a most northern bat species.</title>
        <authorList>
            <person name="Laine V.N."/>
            <person name="Pulliainen A.T."/>
            <person name="Lilley T.M."/>
        </authorList>
    </citation>
    <scope>NUCLEOTIDE SEQUENCE</scope>
    <source>
        <strain evidence="6">BLF_Eptnil</strain>
        <tissue evidence="6">Kidney</tissue>
    </source>
</reference>
<keyword evidence="2" id="KW-0547">Nucleotide-binding</keyword>
<dbReference type="PROSITE" id="PS00028">
    <property type="entry name" value="ZINC_FINGER_C2H2_1"/>
    <property type="match status" value="1"/>
</dbReference>
<evidence type="ECO:0000259" key="5">
    <source>
        <dbReference type="PROSITE" id="PS00028"/>
    </source>
</evidence>
<name>A0AA40HX78_CNENI</name>
<dbReference type="Pfam" id="PF00288">
    <property type="entry name" value="GHMP_kinases_N"/>
    <property type="match status" value="1"/>
</dbReference>
<dbReference type="AlphaFoldDB" id="A0AA40HX78"/>
<evidence type="ECO:0000256" key="3">
    <source>
        <dbReference type="ARBA" id="ARBA00022777"/>
    </source>
</evidence>
<proteinExistence type="predicted"/>
<dbReference type="InterPro" id="IPR056545">
    <property type="entry name" value="C2H2_ASCIZ_1st_2nd"/>
</dbReference>